<feature type="non-terminal residue" evidence="2">
    <location>
        <position position="1"/>
    </location>
</feature>
<accession>A0A1E5QNR9</accession>
<gene>
    <name evidence="2" type="ORF">BH720_04635</name>
</gene>
<proteinExistence type="predicted"/>
<evidence type="ECO:0000256" key="1">
    <source>
        <dbReference type="SAM" id="MobiDB-lite"/>
    </source>
</evidence>
<dbReference type="AlphaFoldDB" id="A0A1E5QNR9"/>
<feature type="compositionally biased region" description="Pro residues" evidence="1">
    <location>
        <begin position="1"/>
        <end position="17"/>
    </location>
</feature>
<evidence type="ECO:0000313" key="2">
    <source>
        <dbReference type="EMBL" id="OEJ76300.1"/>
    </source>
</evidence>
<name>A0A1E5QNR9_9CYAN</name>
<organism evidence="2">
    <name type="scientific">Desertifilum tharense IPPAS B-1220</name>
    <dbReference type="NCBI Taxonomy" id="1781255"/>
    <lineage>
        <taxon>Bacteria</taxon>
        <taxon>Bacillati</taxon>
        <taxon>Cyanobacteriota</taxon>
        <taxon>Cyanophyceae</taxon>
        <taxon>Desertifilales</taxon>
        <taxon>Desertifilaceae</taxon>
        <taxon>Desertifilum</taxon>
    </lineage>
</organism>
<feature type="compositionally biased region" description="Pro residues" evidence="1">
    <location>
        <begin position="24"/>
        <end position="42"/>
    </location>
</feature>
<dbReference type="EMBL" id="MJGC01000039">
    <property type="protein sequence ID" value="OEJ76300.1"/>
    <property type="molecule type" value="Genomic_DNA"/>
</dbReference>
<protein>
    <submittedName>
        <fullName evidence="2">Uncharacterized protein</fullName>
    </submittedName>
</protein>
<feature type="region of interest" description="Disordered" evidence="1">
    <location>
        <begin position="1"/>
        <end position="47"/>
    </location>
</feature>
<comment type="caution">
    <text evidence="2">The sequence shown here is derived from an EMBL/GenBank/DDBJ whole genome shotgun (WGS) entry which is preliminary data.</text>
</comment>
<reference evidence="2" key="1">
    <citation type="submission" date="2016-09" db="EMBL/GenBank/DDBJ databases">
        <title>Draft genome of thermotolerant cyanobacterium Desertifilum sp. strain IPPAS B-1220.</title>
        <authorList>
            <person name="Sinetova M.A."/>
            <person name="Bolakhan K."/>
            <person name="Zayadan B.K."/>
            <person name="Mironov K.S."/>
            <person name="Ustinova V."/>
            <person name="Kupriyanova E.V."/>
            <person name="Sidorov R.A."/>
            <person name="Skrypnik A.N."/>
            <person name="Gogoleva N.E."/>
            <person name="Gogolev Y.V."/>
            <person name="Los D.A."/>
        </authorList>
    </citation>
    <scope>NUCLEOTIDE SEQUENCE [LARGE SCALE GENOMIC DNA]</scope>
    <source>
        <strain evidence="2">IPPAS B-1220</strain>
    </source>
</reference>
<sequence>PPPPHPPILFFPNPQLPTPNSLLPQPPTPNSQPPSSPNPLLPPMSQTHQSNWTSSLLAFVLLLGGASAIAGGVWLAIQLTIDPDAALWINQFLPEAVQLSVKRRDSPQTFVEIQSSIAQLGLIPGSPIPIASEFGEDILIPVQQRRLGCQQACEWISQLRVYRRVEAPRHRSNQTPQAYYELMHQVGVQSLEESFVVAPLLTSDAVEPASNRPLGMSAIRLDKLPPTATQSNLIPAEDLGVWFQLTGTLNKADRAIAYGQMLYYNPSKAHLAVMLSFTSPAGELPTWESLTGDSLPELAVNQTVGLEPQLRVYQLKPRSFVNAPLQLEEITLTTPALNDGDYRKAITLARGGLWTSALTQLEALQEQLDWTEAAQAQTELIRAHAQLSQAQADKSWASPSQQVLTSIIDGRWQAALEVFASSIGNRREIALMLKADSGRLKRRVEAALEATPQVAEVKVWGALIRAAQEGRGSAQAWLQQRFPNLGAARAPIEELLAQVDIALAAIASPDISRIVGTVRPVENVQAADWLYPEQNTAILLIQDRQVAPELPPLSADQVWYQVEVSAFHNGETWLKAPFNSAQLVSGSAQVMPDLLWQQLGLSVDSQLQITFWTATAQQETQIATVKAIQFKNGNLRLLAAGSPPPPLSPEKSLLGVGTEAALVPRPLAMTAAALQWLEPQISTLANRVQTRPQWTADVLALLWRELQQAGEVPSQVPMPSLSALVNSPSSEPSLEEQLGPLVGGWLVQWVDLTGDGQLEAVLTLPPESFQALRQLTGGGGLIRESRTLIFSDRGELLYSELTRDRDRSLVAIAELGDGGTAGLLVEDAQQYRLQRWSSDRRRFD</sequence>